<dbReference type="AlphaFoldDB" id="A0ABD3Q508"/>
<sequence>MKKQMLLKVVIAAQLSEVTASCNSIRGARPCRPRRNRMTQLQQFKLDDRINAAKSHTAPLREVTGYTSNINDEENSIGETSNIIRPANWRTLVSEDFNRGLGVFQRGSVDANHYKQTEDRKGVVRIQRGEGMSPILKSNTIGLDQSVSMIRVIFSFKGLGIEDADRFCLDHSLDDGVSWSEEKCWSSCEDFRNNIWYDAEIVEFTARDSDKLQIRFRCNEGATTDDILIDNVEIQAS</sequence>
<comment type="caution">
    <text evidence="2">The sequence shown here is derived from an EMBL/GenBank/DDBJ whole genome shotgun (WGS) entry which is preliminary data.</text>
</comment>
<name>A0ABD3Q508_9STRA</name>
<evidence type="ECO:0000313" key="3">
    <source>
        <dbReference type="Proteomes" id="UP001516023"/>
    </source>
</evidence>
<dbReference type="EMBL" id="JABMIG020000070">
    <property type="protein sequence ID" value="KAL3795533.1"/>
    <property type="molecule type" value="Genomic_DNA"/>
</dbReference>
<evidence type="ECO:0000313" key="2">
    <source>
        <dbReference type="EMBL" id="KAL3795533.1"/>
    </source>
</evidence>
<feature type="chain" id="PRO_5044747630" description="MAM domain-containing protein" evidence="1">
    <location>
        <begin position="21"/>
        <end position="237"/>
    </location>
</feature>
<organism evidence="2 3">
    <name type="scientific">Cyclotella cryptica</name>
    <dbReference type="NCBI Taxonomy" id="29204"/>
    <lineage>
        <taxon>Eukaryota</taxon>
        <taxon>Sar</taxon>
        <taxon>Stramenopiles</taxon>
        <taxon>Ochrophyta</taxon>
        <taxon>Bacillariophyta</taxon>
        <taxon>Coscinodiscophyceae</taxon>
        <taxon>Thalassiosirophycidae</taxon>
        <taxon>Stephanodiscales</taxon>
        <taxon>Stephanodiscaceae</taxon>
        <taxon>Cyclotella</taxon>
    </lineage>
</organism>
<keyword evidence="1" id="KW-0732">Signal</keyword>
<accession>A0ABD3Q508</accession>
<protein>
    <recommendedName>
        <fullName evidence="4">MAM domain-containing protein</fullName>
    </recommendedName>
</protein>
<reference evidence="2 3" key="1">
    <citation type="journal article" date="2020" name="G3 (Bethesda)">
        <title>Improved Reference Genome for Cyclotella cryptica CCMP332, a Model for Cell Wall Morphogenesis, Salinity Adaptation, and Lipid Production in Diatoms (Bacillariophyta).</title>
        <authorList>
            <person name="Roberts W.R."/>
            <person name="Downey K.M."/>
            <person name="Ruck E.C."/>
            <person name="Traller J.C."/>
            <person name="Alverson A.J."/>
        </authorList>
    </citation>
    <scope>NUCLEOTIDE SEQUENCE [LARGE SCALE GENOMIC DNA]</scope>
    <source>
        <strain evidence="2 3">CCMP332</strain>
    </source>
</reference>
<dbReference type="Proteomes" id="UP001516023">
    <property type="component" value="Unassembled WGS sequence"/>
</dbReference>
<evidence type="ECO:0008006" key="4">
    <source>
        <dbReference type="Google" id="ProtNLM"/>
    </source>
</evidence>
<feature type="signal peptide" evidence="1">
    <location>
        <begin position="1"/>
        <end position="20"/>
    </location>
</feature>
<proteinExistence type="predicted"/>
<gene>
    <name evidence="2" type="ORF">HJC23_009246</name>
</gene>
<keyword evidence="3" id="KW-1185">Reference proteome</keyword>
<evidence type="ECO:0000256" key="1">
    <source>
        <dbReference type="SAM" id="SignalP"/>
    </source>
</evidence>